<evidence type="ECO:0000313" key="1">
    <source>
        <dbReference type="EMBL" id="PRW58328.1"/>
    </source>
</evidence>
<dbReference type="InterPro" id="IPR029063">
    <property type="entry name" value="SAM-dependent_MTases_sf"/>
</dbReference>
<comment type="caution">
    <text evidence="1">The sequence shown here is derived from an EMBL/GenBank/DDBJ whole genome shotgun (WGS) entry which is preliminary data.</text>
</comment>
<accession>A0A2P6TW97</accession>
<gene>
    <name evidence="1" type="ORF">C2E21_3220</name>
</gene>
<dbReference type="InterPro" id="IPR019410">
    <property type="entry name" value="Methyltransf_16"/>
</dbReference>
<dbReference type="PANTHER" id="PTHR14614">
    <property type="entry name" value="HEPATOCELLULAR CARCINOMA-ASSOCIATED ANTIGEN"/>
    <property type="match status" value="1"/>
</dbReference>
<dbReference type="PANTHER" id="PTHR14614:SF132">
    <property type="entry name" value="PROTEIN-LYSINE METHYLTRANSFERASE C42C1.13"/>
    <property type="match status" value="1"/>
</dbReference>
<dbReference type="OrthoDB" id="413520at2759"/>
<keyword evidence="2" id="KW-1185">Reference proteome</keyword>
<evidence type="ECO:0000313" key="2">
    <source>
        <dbReference type="Proteomes" id="UP000239899"/>
    </source>
</evidence>
<sequence>MQFLLQFERWEDGELVKKELTEPSRWDVHSADEVAVTLGDLRLRIIQQPHQLAGAGVNPDKLGVAAALWDGALVLAGYLAAQPAYKYLGMRCVELGAGVGLVGLALAAMGARVTITDVAKVLPLMQANLEANGYNPARGPREGAGWAEADELEWGKPGWMQGVARLADQGVDLVVAADCCYIDQDGKSPSTPAFVETCAGLCGPSTRCLVSFERRAPEVRACLIEEAKKRFKRVKQRSTARASLRAAPRRLTAAAAAAPPTATASQQRNNCLLFVRPGSPGQSAMSSLDDQAPTVFVAPPPTGLRSAPLLVPSAPVSYDACTGDAWRAAATYVDINADVADCFGGLEPAEWHQVCFLGLGDNISALEAAATTLSPPTAARTLRRLAAEVGPACQLVAPGGTSGLAALPACQLPELFQRAAACTSELAAAGSHAAAIDTALAALQLLAHLRFGSPAAAQPYAAAARALKTVLEAAARSLAAAISEHQVLSLVSACARADRHLWLTPWVCHRWTAATEACITAGWSSGEAAVQFLESWCALVARGRLHFAPAKFQAAAEAAVGHEDLTPAQLGRLLAAEAALPAHLTSTVNAWLAGWMAGVSNRRAALVRSQAKAAATTAVRARRAAAHAAAAAVEVAQGAPALAFA</sequence>
<dbReference type="AlphaFoldDB" id="A0A2P6TW97"/>
<protein>
    <recommendedName>
        <fullName evidence="3">Lysine methyltransferase METTL21D</fullName>
    </recommendedName>
</protein>
<proteinExistence type="predicted"/>
<reference evidence="1 2" key="1">
    <citation type="journal article" date="2018" name="Plant J.">
        <title>Genome sequences of Chlorella sorokiniana UTEX 1602 and Micractinium conductrix SAG 241.80: implications to maltose excretion by a green alga.</title>
        <authorList>
            <person name="Arriola M.B."/>
            <person name="Velmurugan N."/>
            <person name="Zhang Y."/>
            <person name="Plunkett M.H."/>
            <person name="Hondzo H."/>
            <person name="Barney B.M."/>
        </authorList>
    </citation>
    <scope>NUCLEOTIDE SEQUENCE [LARGE SCALE GENOMIC DNA]</scope>
    <source>
        <strain evidence="2">UTEX 1602</strain>
    </source>
</reference>
<evidence type="ECO:0008006" key="3">
    <source>
        <dbReference type="Google" id="ProtNLM"/>
    </source>
</evidence>
<name>A0A2P6TW97_CHLSO</name>
<dbReference type="SUPFAM" id="SSF53335">
    <property type="entry name" value="S-adenosyl-L-methionine-dependent methyltransferases"/>
    <property type="match status" value="1"/>
</dbReference>
<dbReference type="Proteomes" id="UP000239899">
    <property type="component" value="Unassembled WGS sequence"/>
</dbReference>
<dbReference type="EMBL" id="LHPG02000005">
    <property type="protein sequence ID" value="PRW58328.1"/>
    <property type="molecule type" value="Genomic_DNA"/>
</dbReference>
<dbReference type="Pfam" id="PF10294">
    <property type="entry name" value="Methyltransf_16"/>
    <property type="match status" value="1"/>
</dbReference>
<dbReference type="Gene3D" id="3.40.50.150">
    <property type="entry name" value="Vaccinia Virus protein VP39"/>
    <property type="match status" value="1"/>
</dbReference>
<dbReference type="STRING" id="3076.A0A2P6TW97"/>
<organism evidence="1 2">
    <name type="scientific">Chlorella sorokiniana</name>
    <name type="common">Freshwater green alga</name>
    <dbReference type="NCBI Taxonomy" id="3076"/>
    <lineage>
        <taxon>Eukaryota</taxon>
        <taxon>Viridiplantae</taxon>
        <taxon>Chlorophyta</taxon>
        <taxon>core chlorophytes</taxon>
        <taxon>Trebouxiophyceae</taxon>
        <taxon>Chlorellales</taxon>
        <taxon>Chlorellaceae</taxon>
        <taxon>Chlorella clade</taxon>
        <taxon>Chlorella</taxon>
    </lineage>
</organism>